<organism evidence="2 3">
    <name type="scientific">Silvimonas terrae</name>
    <dbReference type="NCBI Taxonomy" id="300266"/>
    <lineage>
        <taxon>Bacteria</taxon>
        <taxon>Pseudomonadati</taxon>
        <taxon>Pseudomonadota</taxon>
        <taxon>Betaproteobacteria</taxon>
        <taxon>Neisseriales</taxon>
        <taxon>Chitinibacteraceae</taxon>
        <taxon>Silvimonas</taxon>
    </lineage>
</organism>
<feature type="compositionally biased region" description="Basic and acidic residues" evidence="1">
    <location>
        <begin position="82"/>
        <end position="95"/>
    </location>
</feature>
<evidence type="ECO:0000313" key="2">
    <source>
        <dbReference type="EMBL" id="MBB5192307.1"/>
    </source>
</evidence>
<evidence type="ECO:0000313" key="3">
    <source>
        <dbReference type="Proteomes" id="UP000543030"/>
    </source>
</evidence>
<reference evidence="2 3" key="1">
    <citation type="submission" date="2020-08" db="EMBL/GenBank/DDBJ databases">
        <title>Genomic Encyclopedia of Type Strains, Phase IV (KMG-IV): sequencing the most valuable type-strain genomes for metagenomic binning, comparative biology and taxonomic classification.</title>
        <authorList>
            <person name="Goeker M."/>
        </authorList>
    </citation>
    <scope>NUCLEOTIDE SEQUENCE [LARGE SCALE GENOMIC DNA]</scope>
    <source>
        <strain evidence="2 3">DSM 18233</strain>
    </source>
</reference>
<comment type="caution">
    <text evidence="2">The sequence shown here is derived from an EMBL/GenBank/DDBJ whole genome shotgun (WGS) entry which is preliminary data.</text>
</comment>
<gene>
    <name evidence="2" type="ORF">HNQ50_003048</name>
</gene>
<accession>A0A840RGX4</accession>
<protein>
    <submittedName>
        <fullName evidence="2">Uncharacterized protein</fullName>
    </submittedName>
</protein>
<name>A0A840RGX4_9NEIS</name>
<proteinExistence type="predicted"/>
<keyword evidence="3" id="KW-1185">Reference proteome</keyword>
<feature type="region of interest" description="Disordered" evidence="1">
    <location>
        <begin position="76"/>
        <end position="99"/>
    </location>
</feature>
<sequence length="166" mass="18158">MKSVATGQRESGVVPSGQKLFCFATPDSRPFGPASGLREPGVRKKKGCQRASFFVCGKTRLRTAARHTARWGRWLPSHVRRRDSPSYRSPDEAQRESGVAPAEQKLFCFAIPDSRPFGPPSGLREQACEKKGMPTGILFCLRQDQTQNSRSAYSAVGSVASQPCSP</sequence>
<evidence type="ECO:0000256" key="1">
    <source>
        <dbReference type="SAM" id="MobiDB-lite"/>
    </source>
</evidence>
<dbReference type="EMBL" id="JACHHN010000006">
    <property type="protein sequence ID" value="MBB5192307.1"/>
    <property type="molecule type" value="Genomic_DNA"/>
</dbReference>
<dbReference type="AlphaFoldDB" id="A0A840RGX4"/>
<dbReference type="Proteomes" id="UP000543030">
    <property type="component" value="Unassembled WGS sequence"/>
</dbReference>